<keyword evidence="3" id="KW-0665">Pyrimidine biosynthesis</keyword>
<comment type="cofactor">
    <cofactor evidence="1">
        <name>Zn(2+)</name>
        <dbReference type="ChEBI" id="CHEBI:29105"/>
    </cofactor>
</comment>
<proteinExistence type="inferred from homology"/>
<accession>B6W8L7</accession>
<gene>
    <name evidence="5" type="primary">pyrC</name>
    <name evidence="5" type="ORF">ANHYDRO_00940</name>
</gene>
<protein>
    <submittedName>
        <fullName evidence="5">Dihydroorotase</fullName>
        <ecNumber evidence="5">3.5.2.3</ecNumber>
    </submittedName>
</protein>
<dbReference type="InterPro" id="IPR011059">
    <property type="entry name" value="Metal-dep_hydrolase_composite"/>
</dbReference>
<dbReference type="Proteomes" id="UP000005451">
    <property type="component" value="Unassembled WGS sequence"/>
</dbReference>
<keyword evidence="5" id="KW-0378">Hydrolase</keyword>
<dbReference type="RefSeq" id="WP_004813830.1">
    <property type="nucleotide sequence ID" value="NZ_ABXA01000020.1"/>
</dbReference>
<reference evidence="5 6" key="2">
    <citation type="submission" date="2008-10" db="EMBL/GenBank/DDBJ databases">
        <title>Draft genome sequence of Anaerococcus hydrogenalis (DSM 7454).</title>
        <authorList>
            <person name="Sudarsanam P."/>
            <person name="Ley R."/>
            <person name="Guruge J."/>
            <person name="Turnbaugh P.J."/>
            <person name="Mahowald M."/>
            <person name="Liep D."/>
            <person name="Gordon J."/>
        </authorList>
    </citation>
    <scope>NUCLEOTIDE SEQUENCE [LARGE SCALE GENOMIC DNA]</scope>
    <source>
        <strain evidence="5 6">DSM 7454</strain>
    </source>
</reference>
<dbReference type="InterPro" id="IPR024403">
    <property type="entry name" value="DHOase_cat"/>
</dbReference>
<evidence type="ECO:0000259" key="4">
    <source>
        <dbReference type="Pfam" id="PF12890"/>
    </source>
</evidence>
<comment type="similarity">
    <text evidence="2">Belongs to the metallo-dependent hydrolases superfamily. DHOase family. Class I DHOase subfamily.</text>
</comment>
<dbReference type="MEROPS" id="M38.972"/>
<dbReference type="Gene3D" id="3.20.20.140">
    <property type="entry name" value="Metal-dependent hydrolases"/>
    <property type="match status" value="1"/>
</dbReference>
<dbReference type="InterPro" id="IPR050138">
    <property type="entry name" value="DHOase/Allantoinase_Hydrolase"/>
</dbReference>
<evidence type="ECO:0000256" key="2">
    <source>
        <dbReference type="ARBA" id="ARBA00010286"/>
    </source>
</evidence>
<dbReference type="EMBL" id="ABXA01000020">
    <property type="protein sequence ID" value="EEB36288.1"/>
    <property type="molecule type" value="Genomic_DNA"/>
</dbReference>
<dbReference type="GO" id="GO:0004038">
    <property type="term" value="F:allantoinase activity"/>
    <property type="evidence" value="ECO:0007669"/>
    <property type="project" value="TreeGrafter"/>
</dbReference>
<dbReference type="SUPFAM" id="SSF51338">
    <property type="entry name" value="Composite domain of metallo-dependent hydrolases"/>
    <property type="match status" value="1"/>
</dbReference>
<dbReference type="GO" id="GO:0006145">
    <property type="term" value="P:purine nucleobase catabolic process"/>
    <property type="evidence" value="ECO:0007669"/>
    <property type="project" value="TreeGrafter"/>
</dbReference>
<dbReference type="EC" id="3.5.2.3" evidence="5"/>
<reference evidence="5 6" key="1">
    <citation type="submission" date="2008-09" db="EMBL/GenBank/DDBJ databases">
        <authorList>
            <person name="Fulton L."/>
            <person name="Clifton S."/>
            <person name="Fulton B."/>
            <person name="Xu J."/>
            <person name="Minx P."/>
            <person name="Pepin K.H."/>
            <person name="Johnson M."/>
            <person name="Thiruvilangam P."/>
            <person name="Bhonagiri V."/>
            <person name="Nash W.E."/>
            <person name="Mardis E.R."/>
            <person name="Wilson R.K."/>
        </authorList>
    </citation>
    <scope>NUCLEOTIDE SEQUENCE [LARGE SCALE GENOMIC DNA]</scope>
    <source>
        <strain evidence="5 6">DSM 7454</strain>
    </source>
</reference>
<dbReference type="eggNOG" id="COG0044">
    <property type="taxonomic scope" value="Bacteria"/>
</dbReference>
<evidence type="ECO:0000256" key="1">
    <source>
        <dbReference type="ARBA" id="ARBA00001947"/>
    </source>
</evidence>
<sequence length="122" mass="13457">MLIKNGRVIDPKSGFNEIADIYIEKGKIKEISKKINLEDENVIDAKGLIVGPGLVDIHVHFREPGQTHKETIETGSNAAAAGGFTSVVAMANTKPIIDNVETLNYVNEIMKKQKLKFILQLQ</sequence>
<dbReference type="STRING" id="561177.ANHYDRO_00940"/>
<dbReference type="InterPro" id="IPR002195">
    <property type="entry name" value="Dihydroorotase_CS"/>
</dbReference>
<organism evidence="5 6">
    <name type="scientific">Anaerococcus hydrogenalis DSM 7454</name>
    <dbReference type="NCBI Taxonomy" id="561177"/>
    <lineage>
        <taxon>Bacteria</taxon>
        <taxon>Bacillati</taxon>
        <taxon>Bacillota</taxon>
        <taxon>Tissierellia</taxon>
        <taxon>Tissierellales</taxon>
        <taxon>Peptoniphilaceae</taxon>
        <taxon>Anaerococcus</taxon>
    </lineage>
</organism>
<dbReference type="GO" id="GO:0005737">
    <property type="term" value="C:cytoplasm"/>
    <property type="evidence" value="ECO:0007669"/>
    <property type="project" value="TreeGrafter"/>
</dbReference>
<feature type="domain" description="Dihydroorotase catalytic" evidence="4">
    <location>
        <begin position="49"/>
        <end position="110"/>
    </location>
</feature>
<dbReference type="GO" id="GO:0004151">
    <property type="term" value="F:dihydroorotase activity"/>
    <property type="evidence" value="ECO:0007669"/>
    <property type="project" value="UniProtKB-EC"/>
</dbReference>
<dbReference type="PANTHER" id="PTHR43668">
    <property type="entry name" value="ALLANTOINASE"/>
    <property type="match status" value="1"/>
</dbReference>
<evidence type="ECO:0000256" key="3">
    <source>
        <dbReference type="ARBA" id="ARBA00022975"/>
    </source>
</evidence>
<dbReference type="PROSITE" id="PS00482">
    <property type="entry name" value="DIHYDROOROTASE_1"/>
    <property type="match status" value="1"/>
</dbReference>
<dbReference type="AlphaFoldDB" id="B6W8L7"/>
<dbReference type="Pfam" id="PF12890">
    <property type="entry name" value="DHOase"/>
    <property type="match status" value="1"/>
</dbReference>
<evidence type="ECO:0000313" key="6">
    <source>
        <dbReference type="Proteomes" id="UP000005451"/>
    </source>
</evidence>
<dbReference type="PANTHER" id="PTHR43668:SF2">
    <property type="entry name" value="ALLANTOINASE"/>
    <property type="match status" value="1"/>
</dbReference>
<name>B6W8L7_9FIRM</name>
<evidence type="ECO:0000313" key="5">
    <source>
        <dbReference type="EMBL" id="EEB36288.1"/>
    </source>
</evidence>
<comment type="caution">
    <text evidence="5">The sequence shown here is derived from an EMBL/GenBank/DDBJ whole genome shotgun (WGS) entry which is preliminary data.</text>
</comment>